<dbReference type="InterPro" id="IPR000719">
    <property type="entry name" value="Prot_kinase_dom"/>
</dbReference>
<dbReference type="EMBL" id="LHPG02000004">
    <property type="protein sequence ID" value="PRW58909.1"/>
    <property type="molecule type" value="Genomic_DNA"/>
</dbReference>
<keyword evidence="2" id="KW-0067">ATP-binding</keyword>
<feature type="region of interest" description="Disordered" evidence="3">
    <location>
        <begin position="666"/>
        <end position="719"/>
    </location>
</feature>
<gene>
    <name evidence="5" type="ORF">C2E21_2239</name>
</gene>
<dbReference type="PANTHER" id="PTHR24346">
    <property type="entry name" value="MAP/MICROTUBULE AFFINITY-REGULATING KINASE"/>
    <property type="match status" value="1"/>
</dbReference>
<dbReference type="GO" id="GO:0004674">
    <property type="term" value="F:protein serine/threonine kinase activity"/>
    <property type="evidence" value="ECO:0007669"/>
    <property type="project" value="TreeGrafter"/>
</dbReference>
<organism evidence="5 6">
    <name type="scientific">Chlorella sorokiniana</name>
    <name type="common">Freshwater green alga</name>
    <dbReference type="NCBI Taxonomy" id="3076"/>
    <lineage>
        <taxon>Eukaryota</taxon>
        <taxon>Viridiplantae</taxon>
        <taxon>Chlorophyta</taxon>
        <taxon>core chlorophytes</taxon>
        <taxon>Trebouxiophyceae</taxon>
        <taxon>Chlorellales</taxon>
        <taxon>Chlorellaceae</taxon>
        <taxon>Chlorella clade</taxon>
        <taxon>Chlorella</taxon>
    </lineage>
</organism>
<evidence type="ECO:0000313" key="5">
    <source>
        <dbReference type="EMBL" id="PRW58909.1"/>
    </source>
</evidence>
<dbReference type="FunFam" id="3.30.200.20:FF:001075">
    <property type="entry name" value="Snf1-like protein kinase"/>
    <property type="match status" value="1"/>
</dbReference>
<dbReference type="GO" id="GO:0035556">
    <property type="term" value="P:intracellular signal transduction"/>
    <property type="evidence" value="ECO:0007669"/>
    <property type="project" value="TreeGrafter"/>
</dbReference>
<evidence type="ECO:0000313" key="6">
    <source>
        <dbReference type="Proteomes" id="UP000239899"/>
    </source>
</evidence>
<reference evidence="5 6" key="1">
    <citation type="journal article" date="2018" name="Plant J.">
        <title>Genome sequences of Chlorella sorokiniana UTEX 1602 and Micractinium conductrix SAG 241.80: implications to maltose excretion by a green alga.</title>
        <authorList>
            <person name="Arriola M.B."/>
            <person name="Velmurugan N."/>
            <person name="Zhang Y."/>
            <person name="Plunkett M.H."/>
            <person name="Hondzo H."/>
            <person name="Barney B.M."/>
        </authorList>
    </citation>
    <scope>NUCLEOTIDE SEQUENCE [LARGE SCALE GENOMIC DNA]</scope>
    <source>
        <strain evidence="6">UTEX 1602</strain>
    </source>
</reference>
<proteinExistence type="predicted"/>
<sequence length="719" mass="78652">MLPACAHPQLRPSPLGCSAPQRQPRHGVAPQLPQQRRAARLVPRTAEPAAPAQPADTRSAAELVDFVLNKIEGTDGGDRISPADRQAVDAALARLDELGEAKAERPLEDPLVFGNYVVDYVSAGPSQYGAPAGGRFRSGLGKLLFRTVLLAQSVLKPDIVTNKVEFRLLGFIPGSVGLRGRFVSIPEREGGEDRKDTVKVFFEPPVLSLGKDIHVRTGPPSSVVLKTTYVDERVRLGKGSRGSLFVFTRGGAADAAGMDQVGLQQNTPLGKVILWGLVAALMGNGVWLASRGTLPPVIRAAGIVQVLLGLALGGVVQRGGIVQDNEDRPEPHGPVARSGRSRRAAAARSTSPLLAGGGAPPGCQGTMATGGLAATRKPEPLDNHPKYQKVKDLNSGTFGFVQLALDRTTGRNVAIKFIERGDKVTKYVEREIINHRQLVHPHIIQFKEVFLTSQHLSIAMEYAAGGDMFEYVVRKGGLRESEARWFFQQLIVAVDYIHRMGVANRDIKLENTLLDGSPRPLIKICDFGYSKHEKYQSAPGSRVGTPAYLAPEVIMTTKGKTYDGKVADIWSCGVMLYVMLVGAYPFERPEDKHDNQKLQKMIQRILKVEYDWPPHIKLSPECRDLMSRILVADPAKRITIHEIQDHPWYMKDLPPGVKEMNDNMRMPPAGSQSEAEIRSVVQEAQRSSAANPAGWEDDYIDDTMDAENYESSFDEWGAS</sequence>
<protein>
    <submittedName>
        <fullName evidence="5">Sulfur stress regulator</fullName>
    </submittedName>
</protein>
<dbReference type="Gene3D" id="1.10.510.10">
    <property type="entry name" value="Transferase(Phosphotransferase) domain 1"/>
    <property type="match status" value="1"/>
</dbReference>
<keyword evidence="6" id="KW-1185">Reference proteome</keyword>
<feature type="domain" description="Protein kinase" evidence="4">
    <location>
        <begin position="387"/>
        <end position="649"/>
    </location>
</feature>
<dbReference type="Pfam" id="PF00069">
    <property type="entry name" value="Pkinase"/>
    <property type="match status" value="1"/>
</dbReference>
<dbReference type="GO" id="GO:0005737">
    <property type="term" value="C:cytoplasm"/>
    <property type="evidence" value="ECO:0007669"/>
    <property type="project" value="TreeGrafter"/>
</dbReference>
<feature type="compositionally biased region" description="Acidic residues" evidence="3">
    <location>
        <begin position="695"/>
        <end position="708"/>
    </location>
</feature>
<comment type="caution">
    <text evidence="5">The sequence shown here is derived from an EMBL/GenBank/DDBJ whole genome shotgun (WGS) entry which is preliminary data.</text>
</comment>
<dbReference type="Proteomes" id="UP000239899">
    <property type="component" value="Unassembled WGS sequence"/>
</dbReference>
<dbReference type="STRING" id="3076.A0A2P6TXW2"/>
<dbReference type="FunFam" id="1.10.510.10:FF:000132">
    <property type="entry name" value="Serine/threonine-protein kinase SRK2A"/>
    <property type="match status" value="1"/>
</dbReference>
<accession>A0A2P6TXW2</accession>
<feature type="region of interest" description="Disordered" evidence="3">
    <location>
        <begin position="1"/>
        <end position="58"/>
    </location>
</feature>
<keyword evidence="1" id="KW-0547">Nucleotide-binding</keyword>
<dbReference type="AlphaFoldDB" id="A0A2P6TXW2"/>
<dbReference type="SUPFAM" id="SSF56112">
    <property type="entry name" value="Protein kinase-like (PK-like)"/>
    <property type="match status" value="1"/>
</dbReference>
<dbReference type="Gene3D" id="3.30.200.20">
    <property type="entry name" value="Phosphorylase Kinase, domain 1"/>
    <property type="match status" value="1"/>
</dbReference>
<evidence type="ECO:0000256" key="2">
    <source>
        <dbReference type="ARBA" id="ARBA00022840"/>
    </source>
</evidence>
<dbReference type="OrthoDB" id="193931at2759"/>
<evidence type="ECO:0000256" key="3">
    <source>
        <dbReference type="SAM" id="MobiDB-lite"/>
    </source>
</evidence>
<dbReference type="PROSITE" id="PS50011">
    <property type="entry name" value="PROTEIN_KINASE_DOM"/>
    <property type="match status" value="1"/>
</dbReference>
<dbReference type="GO" id="GO:0005524">
    <property type="term" value="F:ATP binding"/>
    <property type="evidence" value="ECO:0007669"/>
    <property type="project" value="UniProtKB-KW"/>
</dbReference>
<feature type="region of interest" description="Disordered" evidence="3">
    <location>
        <begin position="322"/>
        <end position="384"/>
    </location>
</feature>
<name>A0A2P6TXW2_CHLSO</name>
<dbReference type="SMART" id="SM00220">
    <property type="entry name" value="S_TKc"/>
    <property type="match status" value="1"/>
</dbReference>
<evidence type="ECO:0000256" key="1">
    <source>
        <dbReference type="ARBA" id="ARBA00022741"/>
    </source>
</evidence>
<dbReference type="InterPro" id="IPR011009">
    <property type="entry name" value="Kinase-like_dom_sf"/>
</dbReference>
<evidence type="ECO:0000259" key="4">
    <source>
        <dbReference type="PROSITE" id="PS50011"/>
    </source>
</evidence>
<dbReference type="PANTHER" id="PTHR24346:SF92">
    <property type="entry name" value="SNF1-RELATED PROTEIN KINASE 2.6"/>
    <property type="match status" value="1"/>
</dbReference>